<sequence length="38" mass="4601">MSFSRFISTKNNFTNFTHLDNQLEMALYQVICHIEYFP</sequence>
<proteinExistence type="predicted"/>
<gene>
    <name evidence="1" type="ORF">NT03LS_2919</name>
</gene>
<dbReference type="HOGENOM" id="CLU_3329680_0_0_9"/>
<dbReference type="EMBL" id="ADXJ01000964">
    <property type="protein sequence ID" value="EFR98996.1"/>
    <property type="molecule type" value="Genomic_DNA"/>
</dbReference>
<organism evidence="1">
    <name type="scientific">Listeria seeligeri FSL N1-067</name>
    <dbReference type="NCBI Taxonomy" id="702453"/>
    <lineage>
        <taxon>Bacteria</taxon>
        <taxon>Bacillati</taxon>
        <taxon>Bacillota</taxon>
        <taxon>Bacilli</taxon>
        <taxon>Bacillales</taxon>
        <taxon>Listeriaceae</taxon>
        <taxon>Listeria</taxon>
    </lineage>
</organism>
<reference evidence="1" key="1">
    <citation type="journal article" date="2010" name="Microbiol. Resour. Announc.">
        <title>Comparative genomics of the bacterial genus Listeria: Genome evolution is characterized by limited gene acquisition and limited gene loss.</title>
        <authorList>
            <person name="den Bakker H.C."/>
            <person name="Cummings C.A."/>
            <person name="Ferreira V."/>
            <person name="Vatta P."/>
            <person name="Orsi R.H."/>
            <person name="Degoricija L."/>
            <person name="Barker M."/>
            <person name="Petrauskene O."/>
            <person name="Furtado M.R."/>
            <person name="Wiedmann M."/>
        </authorList>
    </citation>
    <scope>NUCLEOTIDE SEQUENCE [LARGE SCALE GENOMIC DNA]</scope>
    <source>
        <strain evidence="1">FSL N1-067</strain>
    </source>
</reference>
<dbReference type="AlphaFoldDB" id="E3ZTQ0"/>
<evidence type="ECO:0000313" key="1">
    <source>
        <dbReference type="EMBL" id="EFR98996.1"/>
    </source>
</evidence>
<comment type="caution">
    <text evidence="1">The sequence shown here is derived from an EMBL/GenBank/DDBJ whole genome shotgun (WGS) entry which is preliminary data.</text>
</comment>
<protein>
    <submittedName>
        <fullName evidence="1">Uncharacterized protein</fullName>
    </submittedName>
</protein>
<accession>E3ZTQ0</accession>
<dbReference type="Proteomes" id="UP000004302">
    <property type="component" value="Chromosome"/>
</dbReference>
<name>E3ZTQ0_LISSE</name>